<comment type="caution">
    <text evidence="1">The sequence shown here is derived from an EMBL/GenBank/DDBJ whole genome shotgun (WGS) entry which is preliminary data.</text>
</comment>
<gene>
    <name evidence="1" type="ORF">IF1G_10960</name>
</gene>
<evidence type="ECO:0000313" key="1">
    <source>
        <dbReference type="EMBL" id="TQV90324.1"/>
    </source>
</evidence>
<dbReference type="EMBL" id="SPUK01000028">
    <property type="protein sequence ID" value="TQV90324.1"/>
    <property type="molecule type" value="Genomic_DNA"/>
</dbReference>
<keyword evidence="2" id="KW-1185">Reference proteome</keyword>
<name>A0A545ULJ2_9HYPO</name>
<dbReference type="Proteomes" id="UP000315783">
    <property type="component" value="Unassembled WGS sequence"/>
</dbReference>
<evidence type="ECO:0000313" key="2">
    <source>
        <dbReference type="Proteomes" id="UP000315783"/>
    </source>
</evidence>
<proteinExistence type="predicted"/>
<accession>A0A545ULJ2</accession>
<dbReference type="AlphaFoldDB" id="A0A545ULJ2"/>
<protein>
    <submittedName>
        <fullName evidence="1">Uncharacterized protein</fullName>
    </submittedName>
</protein>
<organism evidence="1 2">
    <name type="scientific">Cordyceps javanica</name>
    <dbReference type="NCBI Taxonomy" id="43265"/>
    <lineage>
        <taxon>Eukaryota</taxon>
        <taxon>Fungi</taxon>
        <taxon>Dikarya</taxon>
        <taxon>Ascomycota</taxon>
        <taxon>Pezizomycotina</taxon>
        <taxon>Sordariomycetes</taxon>
        <taxon>Hypocreomycetidae</taxon>
        <taxon>Hypocreales</taxon>
        <taxon>Cordycipitaceae</taxon>
        <taxon>Cordyceps</taxon>
    </lineage>
</organism>
<sequence>MAPIAPAGIPKISWGPDLPASAAHDVVSFLTPPPPHRRLPDCAWHEKKNGALMQARPPVKSGAIENRPTAQTPPLPSPPLPPCKHSIYADRSCNPLGSPRKMKSHQGAANQDKRPAWQTVEMVMRVVGVMKPNQNKINRVLRTPALSFNWVAGLTMSKVRGTRKPRHSGVAPEPYGWLLVNSIVVTGPSKRAQQRNI</sequence>
<reference evidence="1 2" key="1">
    <citation type="journal article" date="2019" name="Appl. Microbiol. Biotechnol.">
        <title>Genome sequence of Isaria javanica and comparative genome analysis insights into family S53 peptidase evolution in fungal entomopathogens.</title>
        <authorList>
            <person name="Lin R."/>
            <person name="Zhang X."/>
            <person name="Xin B."/>
            <person name="Zou M."/>
            <person name="Gao Y."/>
            <person name="Qin F."/>
            <person name="Hu Q."/>
            <person name="Xie B."/>
            <person name="Cheng X."/>
        </authorList>
    </citation>
    <scope>NUCLEOTIDE SEQUENCE [LARGE SCALE GENOMIC DNA]</scope>
    <source>
        <strain evidence="1 2">IJ1G</strain>
    </source>
</reference>